<proteinExistence type="predicted"/>
<keyword evidence="3" id="KW-1185">Reference proteome</keyword>
<gene>
    <name evidence="2" type="ORF">B2J93_546</name>
</gene>
<feature type="region of interest" description="Disordered" evidence="1">
    <location>
        <begin position="19"/>
        <end position="41"/>
    </location>
</feature>
<dbReference type="InParanoid" id="A0A218YXY5"/>
<dbReference type="Proteomes" id="UP000242519">
    <property type="component" value="Unassembled WGS sequence"/>
</dbReference>
<reference evidence="2 3" key="1">
    <citation type="submission" date="2017-04" db="EMBL/GenBank/DDBJ databases">
        <title>Draft genome sequence of Marssonina coronaria NL1: causal agent of apple blotch.</title>
        <authorList>
            <person name="Cheng Q."/>
        </authorList>
    </citation>
    <scope>NUCLEOTIDE SEQUENCE [LARGE SCALE GENOMIC DNA]</scope>
    <source>
        <strain evidence="2 3">NL1</strain>
    </source>
</reference>
<comment type="caution">
    <text evidence="2">The sequence shown here is derived from an EMBL/GenBank/DDBJ whole genome shotgun (WGS) entry which is preliminary data.</text>
</comment>
<evidence type="ECO:0000313" key="3">
    <source>
        <dbReference type="Proteomes" id="UP000242519"/>
    </source>
</evidence>
<organism evidence="2 3">
    <name type="scientific">Diplocarpon coronariae</name>
    <dbReference type="NCBI Taxonomy" id="2795749"/>
    <lineage>
        <taxon>Eukaryota</taxon>
        <taxon>Fungi</taxon>
        <taxon>Dikarya</taxon>
        <taxon>Ascomycota</taxon>
        <taxon>Pezizomycotina</taxon>
        <taxon>Leotiomycetes</taxon>
        <taxon>Helotiales</taxon>
        <taxon>Drepanopezizaceae</taxon>
        <taxon>Diplocarpon</taxon>
    </lineage>
</organism>
<accession>A0A218YXY5</accession>
<evidence type="ECO:0000313" key="2">
    <source>
        <dbReference type="EMBL" id="OWP00679.1"/>
    </source>
</evidence>
<sequence>MGLFRAGWDSRVVHRQGVSAGGGLRGAGEKKGTGEESRPRRKGWGIDRSVVIFAYRSSVVGRCGIHSALRDRVERYAAKARDRRPRKRSACSSAAGPRGQQDTLESIRRSGFKVEAAAAAARARSRPSPPGLPRLLPEPRPSIIPRLAPGSGDARFDAALCCAVRPTRTSTSSARPGPSAHVPVDVHVHVHIREGYRAYSGRKRRDKTARKPTQLAGCRADADADASLIFPPPRIGRPAAAPDAPRPHPTAVPLIEASLVRKSQPSPQSPPPPPFAEPLEVVPRALPIPRPDLDAHQEPGLCPSLRPLEMLFRSTGADARGLLLRGAVREEGGMGQGIEPVRSDVYCSMLWN</sequence>
<name>A0A218YXY5_9HELO</name>
<feature type="compositionally biased region" description="Pro residues" evidence="1">
    <location>
        <begin position="127"/>
        <end position="141"/>
    </location>
</feature>
<feature type="region of interest" description="Disordered" evidence="1">
    <location>
        <begin position="77"/>
        <end position="106"/>
    </location>
</feature>
<dbReference type="EMBL" id="MZNU01000314">
    <property type="protein sequence ID" value="OWP00679.1"/>
    <property type="molecule type" value="Genomic_DNA"/>
</dbReference>
<feature type="region of interest" description="Disordered" evidence="1">
    <location>
        <begin position="118"/>
        <end position="141"/>
    </location>
</feature>
<dbReference type="AlphaFoldDB" id="A0A218YXY5"/>
<protein>
    <submittedName>
        <fullName evidence="2">Uncharacterized protein</fullName>
    </submittedName>
</protein>
<feature type="compositionally biased region" description="Basic and acidic residues" evidence="1">
    <location>
        <begin position="27"/>
        <end position="38"/>
    </location>
</feature>
<evidence type="ECO:0000256" key="1">
    <source>
        <dbReference type="SAM" id="MobiDB-lite"/>
    </source>
</evidence>